<evidence type="ECO:0000256" key="13">
    <source>
        <dbReference type="PROSITE-ProRule" id="PRU01087"/>
    </source>
</evidence>
<evidence type="ECO:0000256" key="1">
    <source>
        <dbReference type="ARBA" id="ARBA00004141"/>
    </source>
</evidence>
<evidence type="ECO:0000313" key="16">
    <source>
        <dbReference type="EMBL" id="KAG4415343.1"/>
    </source>
</evidence>
<evidence type="ECO:0000259" key="15">
    <source>
        <dbReference type="PROSITE" id="PS51751"/>
    </source>
</evidence>
<keyword evidence="6 13" id="KW-1133">Transmembrane helix</keyword>
<feature type="transmembrane region" description="Helical" evidence="14">
    <location>
        <begin position="160"/>
        <end position="176"/>
    </location>
</feature>
<keyword evidence="5" id="KW-0752">Steroid biosynthesis</keyword>
<evidence type="ECO:0000256" key="8">
    <source>
        <dbReference type="ARBA" id="ARBA00023098"/>
    </source>
</evidence>
<keyword evidence="11" id="KW-0753">Steroid metabolism</keyword>
<dbReference type="GO" id="GO:0005783">
    <property type="term" value="C:endoplasmic reticulum"/>
    <property type="evidence" value="ECO:0007669"/>
    <property type="project" value="TreeGrafter"/>
</dbReference>
<feature type="transmembrane region" description="Helical" evidence="14">
    <location>
        <begin position="124"/>
        <end position="148"/>
    </location>
</feature>
<keyword evidence="9 13" id="KW-0472">Membrane</keyword>
<evidence type="ECO:0000256" key="9">
    <source>
        <dbReference type="ARBA" id="ARBA00023136"/>
    </source>
</evidence>
<keyword evidence="3" id="KW-0444">Lipid biosynthesis</keyword>
<dbReference type="GO" id="GO:0004769">
    <property type="term" value="F:steroid Delta-isomerase activity"/>
    <property type="evidence" value="ECO:0007669"/>
    <property type="project" value="TreeGrafter"/>
</dbReference>
<dbReference type="PANTHER" id="PTHR14207:SF0">
    <property type="entry name" value="3-BETA-HYDROXYSTEROID-DELTA(8),DELTA(7)-ISOMERASE"/>
    <property type="match status" value="1"/>
</dbReference>
<evidence type="ECO:0000256" key="11">
    <source>
        <dbReference type="ARBA" id="ARBA00023221"/>
    </source>
</evidence>
<organism evidence="16 17">
    <name type="scientific">Cadophora malorum</name>
    <dbReference type="NCBI Taxonomy" id="108018"/>
    <lineage>
        <taxon>Eukaryota</taxon>
        <taxon>Fungi</taxon>
        <taxon>Dikarya</taxon>
        <taxon>Ascomycota</taxon>
        <taxon>Pezizomycotina</taxon>
        <taxon>Leotiomycetes</taxon>
        <taxon>Helotiales</taxon>
        <taxon>Ploettnerulaceae</taxon>
        <taxon>Cadophora</taxon>
    </lineage>
</organism>
<protein>
    <recommendedName>
        <fullName evidence="15">EXPERA domain-containing protein</fullName>
    </recommendedName>
</protein>
<comment type="subcellular location">
    <subcellularLocation>
        <location evidence="1">Membrane</location>
        <topology evidence="1">Multi-pass membrane protein</topology>
    </subcellularLocation>
</comment>
<dbReference type="GO" id="GO:0047750">
    <property type="term" value="F:cholestenol delta-isomerase activity"/>
    <property type="evidence" value="ECO:0007669"/>
    <property type="project" value="InterPro"/>
</dbReference>
<feature type="domain" description="EXPERA" evidence="15">
    <location>
        <begin position="69"/>
        <end position="215"/>
    </location>
</feature>
<proteinExistence type="inferred from homology"/>
<gene>
    <name evidence="16" type="ORF">IFR04_011492</name>
</gene>
<keyword evidence="8" id="KW-0443">Lipid metabolism</keyword>
<evidence type="ECO:0000313" key="17">
    <source>
        <dbReference type="Proteomes" id="UP000664132"/>
    </source>
</evidence>
<dbReference type="OrthoDB" id="58557at2759"/>
<evidence type="ECO:0000256" key="4">
    <source>
        <dbReference type="ARBA" id="ARBA00022692"/>
    </source>
</evidence>
<evidence type="ECO:0000256" key="12">
    <source>
        <dbReference type="ARBA" id="ARBA00023235"/>
    </source>
</evidence>
<comment type="similarity">
    <text evidence="2">Belongs to the EBP family.</text>
</comment>
<evidence type="ECO:0000256" key="6">
    <source>
        <dbReference type="ARBA" id="ARBA00022989"/>
    </source>
</evidence>
<feature type="transmembrane region" description="Helical" evidence="14">
    <location>
        <begin position="37"/>
        <end position="59"/>
    </location>
</feature>
<comment type="caution">
    <text evidence="16">The sequence shown here is derived from an EMBL/GenBank/DDBJ whole genome shotgun (WGS) entry which is preliminary data.</text>
</comment>
<evidence type="ECO:0000256" key="10">
    <source>
        <dbReference type="ARBA" id="ARBA00023166"/>
    </source>
</evidence>
<keyword evidence="12" id="KW-0413">Isomerase</keyword>
<dbReference type="PANTHER" id="PTHR14207">
    <property type="entry name" value="STEROL ISOMERASE"/>
    <property type="match status" value="1"/>
</dbReference>
<evidence type="ECO:0000256" key="2">
    <source>
        <dbReference type="ARBA" id="ARBA00008337"/>
    </source>
</evidence>
<dbReference type="GO" id="GO:0016020">
    <property type="term" value="C:membrane"/>
    <property type="evidence" value="ECO:0007669"/>
    <property type="project" value="UniProtKB-SubCell"/>
</dbReference>
<evidence type="ECO:0000256" key="5">
    <source>
        <dbReference type="ARBA" id="ARBA00022955"/>
    </source>
</evidence>
<dbReference type="EMBL" id="JAFJYH010000225">
    <property type="protein sequence ID" value="KAG4415343.1"/>
    <property type="molecule type" value="Genomic_DNA"/>
</dbReference>
<dbReference type="InterPro" id="IPR033118">
    <property type="entry name" value="EXPERA"/>
</dbReference>
<evidence type="ECO:0000256" key="7">
    <source>
        <dbReference type="ARBA" id="ARBA00023011"/>
    </source>
</evidence>
<feature type="transmembrane region" description="Helical" evidence="14">
    <location>
        <begin position="196"/>
        <end position="216"/>
    </location>
</feature>
<dbReference type="AlphaFoldDB" id="A0A8H7TAK6"/>
<keyword evidence="17" id="KW-1185">Reference proteome</keyword>
<dbReference type="GO" id="GO:0016126">
    <property type="term" value="P:sterol biosynthetic process"/>
    <property type="evidence" value="ECO:0007669"/>
    <property type="project" value="UniProtKB-KW"/>
</dbReference>
<dbReference type="Pfam" id="PF05241">
    <property type="entry name" value="EBP"/>
    <property type="match status" value="1"/>
</dbReference>
<evidence type="ECO:0000256" key="3">
    <source>
        <dbReference type="ARBA" id="ARBA00022516"/>
    </source>
</evidence>
<dbReference type="PROSITE" id="PS51751">
    <property type="entry name" value="EXPERA"/>
    <property type="match status" value="1"/>
</dbReference>
<keyword evidence="4 13" id="KW-0812">Transmembrane</keyword>
<sequence length="239" mass="27466">MGISDAIPDSAAIVQHPYFPQSVILSGGTYLPNDWDVVTLIAVFGAGWAAIMFVTLLIVKQINPSLKKSDRALVLWFVLCGAIHLFFEGYFMYNHHRMASMNDFFGQLWKEYALSDSRYMASDPFVLCMESWTAIFWGPLSFLTALLITTNSPYRHPVQALVSTGQFYGDVLYYTTSLFDDFYKQQRHYRPEPYYFWFYFIFMNGAWIVIPLCCVFSSMRATGKAFAVAQKLEQGKKKL</sequence>
<keyword evidence="10" id="KW-1207">Sterol metabolism</keyword>
<dbReference type="GO" id="GO:0000247">
    <property type="term" value="F:C-8 sterol isomerase activity"/>
    <property type="evidence" value="ECO:0007669"/>
    <property type="project" value="TreeGrafter"/>
</dbReference>
<keyword evidence="7" id="KW-0756">Sterol biosynthesis</keyword>
<feature type="transmembrane region" description="Helical" evidence="14">
    <location>
        <begin position="71"/>
        <end position="93"/>
    </location>
</feature>
<dbReference type="Proteomes" id="UP000664132">
    <property type="component" value="Unassembled WGS sequence"/>
</dbReference>
<dbReference type="InterPro" id="IPR007905">
    <property type="entry name" value="EBP"/>
</dbReference>
<evidence type="ECO:0000256" key="14">
    <source>
        <dbReference type="SAM" id="Phobius"/>
    </source>
</evidence>
<reference evidence="16" key="1">
    <citation type="submission" date="2021-02" db="EMBL/GenBank/DDBJ databases">
        <title>Genome sequence Cadophora malorum strain M34.</title>
        <authorList>
            <person name="Stefanovic E."/>
            <person name="Vu D."/>
            <person name="Scully C."/>
            <person name="Dijksterhuis J."/>
            <person name="Roader J."/>
            <person name="Houbraken J."/>
        </authorList>
    </citation>
    <scope>NUCLEOTIDE SEQUENCE</scope>
    <source>
        <strain evidence="16">M34</strain>
    </source>
</reference>
<accession>A0A8H7TAK6</accession>
<name>A0A8H7TAK6_9HELO</name>